<dbReference type="EC" id="2.7.7.65" evidence="4"/>
<dbReference type="PANTHER" id="PTHR45138:SF9">
    <property type="entry name" value="DIGUANYLATE CYCLASE DGCM-RELATED"/>
    <property type="match status" value="1"/>
</dbReference>
<organism evidence="12 13">
    <name type="scientific">Pseudomonas gingeri</name>
    <dbReference type="NCBI Taxonomy" id="117681"/>
    <lineage>
        <taxon>Bacteria</taxon>
        <taxon>Pseudomonadati</taxon>
        <taxon>Pseudomonadota</taxon>
        <taxon>Gammaproteobacteria</taxon>
        <taxon>Pseudomonadales</taxon>
        <taxon>Pseudomonadaceae</taxon>
        <taxon>Pseudomonas</taxon>
    </lineage>
</organism>
<dbReference type="NCBIfam" id="TIGR00254">
    <property type="entry name" value="GGDEF"/>
    <property type="match status" value="1"/>
</dbReference>
<proteinExistence type="predicted"/>
<comment type="caution">
    <text evidence="12">The sequence shown here is derived from an EMBL/GenBank/DDBJ whole genome shotgun (WGS) entry which is preliminary data.</text>
</comment>
<evidence type="ECO:0000256" key="9">
    <source>
        <dbReference type="ARBA" id="ARBA00034247"/>
    </source>
</evidence>
<dbReference type="PANTHER" id="PTHR45138">
    <property type="entry name" value="REGULATORY COMPONENTS OF SENSORY TRANSDUCTION SYSTEM"/>
    <property type="match status" value="1"/>
</dbReference>
<dbReference type="EMBL" id="JACAQA010000003">
    <property type="protein sequence ID" value="NWB84185.1"/>
    <property type="molecule type" value="Genomic_DNA"/>
</dbReference>
<dbReference type="FunFam" id="3.30.70.270:FF:000001">
    <property type="entry name" value="Diguanylate cyclase domain protein"/>
    <property type="match status" value="1"/>
</dbReference>
<evidence type="ECO:0000313" key="12">
    <source>
        <dbReference type="EMBL" id="NWB84185.1"/>
    </source>
</evidence>
<evidence type="ECO:0000256" key="5">
    <source>
        <dbReference type="ARBA" id="ARBA00022475"/>
    </source>
</evidence>
<evidence type="ECO:0000256" key="2">
    <source>
        <dbReference type="ARBA" id="ARBA00004533"/>
    </source>
</evidence>
<comment type="subcellular location">
    <subcellularLocation>
        <location evidence="2">Cell inner membrane</location>
    </subcellularLocation>
    <subcellularLocation>
        <location evidence="3">Cell membrane</location>
        <topology evidence="3">Multi-pass membrane protein</topology>
    </subcellularLocation>
</comment>
<dbReference type="RefSeq" id="WP_177099124.1">
    <property type="nucleotide sequence ID" value="NZ_JACAQA010000003.1"/>
</dbReference>
<comment type="cofactor">
    <cofactor evidence="1">
        <name>Mg(2+)</name>
        <dbReference type="ChEBI" id="CHEBI:18420"/>
    </cofactor>
</comment>
<gene>
    <name evidence="12" type="ORF">HX830_04755</name>
</gene>
<dbReference type="PROSITE" id="PS50887">
    <property type="entry name" value="GGDEF"/>
    <property type="match status" value="1"/>
</dbReference>
<evidence type="ECO:0000256" key="6">
    <source>
        <dbReference type="ARBA" id="ARBA00022692"/>
    </source>
</evidence>
<evidence type="ECO:0000256" key="8">
    <source>
        <dbReference type="ARBA" id="ARBA00023136"/>
    </source>
</evidence>
<dbReference type="Gene3D" id="3.30.70.270">
    <property type="match status" value="1"/>
</dbReference>
<accession>A0A7Y7WMA3</accession>
<evidence type="ECO:0000256" key="10">
    <source>
        <dbReference type="SAM" id="Phobius"/>
    </source>
</evidence>
<dbReference type="Pfam" id="PF00990">
    <property type="entry name" value="GGDEF"/>
    <property type="match status" value="1"/>
</dbReference>
<dbReference type="GO" id="GO:1902201">
    <property type="term" value="P:negative regulation of bacterial-type flagellum-dependent cell motility"/>
    <property type="evidence" value="ECO:0007669"/>
    <property type="project" value="TreeGrafter"/>
</dbReference>
<dbReference type="Proteomes" id="UP000522864">
    <property type="component" value="Unassembled WGS sequence"/>
</dbReference>
<dbReference type="Gene3D" id="3.30.450.20">
    <property type="entry name" value="PAS domain"/>
    <property type="match status" value="2"/>
</dbReference>
<dbReference type="AlphaFoldDB" id="A0A7Y7WMA3"/>
<dbReference type="GO" id="GO:0052621">
    <property type="term" value="F:diguanylate cyclase activity"/>
    <property type="evidence" value="ECO:0007669"/>
    <property type="project" value="UniProtKB-EC"/>
</dbReference>
<keyword evidence="7 10" id="KW-1133">Transmembrane helix</keyword>
<dbReference type="CDD" id="cd12915">
    <property type="entry name" value="PDC2_DGC_like"/>
    <property type="match status" value="1"/>
</dbReference>
<dbReference type="InterPro" id="IPR050469">
    <property type="entry name" value="Diguanylate_Cyclase"/>
</dbReference>
<evidence type="ECO:0000256" key="4">
    <source>
        <dbReference type="ARBA" id="ARBA00012528"/>
    </source>
</evidence>
<evidence type="ECO:0000313" key="13">
    <source>
        <dbReference type="Proteomes" id="UP000522864"/>
    </source>
</evidence>
<dbReference type="SUPFAM" id="SSF55073">
    <property type="entry name" value="Nucleotide cyclase"/>
    <property type="match status" value="1"/>
</dbReference>
<dbReference type="InterPro" id="IPR043128">
    <property type="entry name" value="Rev_trsase/Diguanyl_cyclase"/>
</dbReference>
<dbReference type="GO" id="GO:0043709">
    <property type="term" value="P:cell adhesion involved in single-species biofilm formation"/>
    <property type="evidence" value="ECO:0007669"/>
    <property type="project" value="TreeGrafter"/>
</dbReference>
<dbReference type="GO" id="GO:0005886">
    <property type="term" value="C:plasma membrane"/>
    <property type="evidence" value="ECO:0007669"/>
    <property type="project" value="UniProtKB-SubCell"/>
</dbReference>
<keyword evidence="8 10" id="KW-0472">Membrane</keyword>
<sequence length="522" mass="57722">MITKATSFLRTEWANAKLKLGHVVLFVAAVCISLIAISIWGMFNSLEYHLHDKEIQMSNLSKALSSSIAATLTQADTVILGIQGQVEVEGTGAQTLERLGAILKNQQKSLPQVHGFFIYDEQGRWLFNSNGATPPGLNNSDRDYFIYHRDHASSAPYIGPSIRSRSTNEWVMTISRRLNHPDGSFAGVTIATIYLNYFLSLYDGIDMGANGLINLASSTGRIVVRKPFRDADIGTDISTGEVFALLKPEISSGTATIRSFIDHVERVISFQRVNGYPLVVIAAFDRSEILADWRNESFASFLISSVLLIALSVLGYRLIKLMSQQIQAQKELLRSEKNYIEANKALGQLALEDSLTGLPNRRKFDLFIRAEVNKARRRPDDIALIMIDVDLFKKYNDHYGHVQGDECLKVVSAIIKKNITREGDLAARYGGEEFAIVLSNTDYVGAFIIAERIRTEVEGCSIQHDESPAKVVTISVGISALSGSRMDTPENLIDIADKALYVAKTSGRNRTVISNHLSDATV</sequence>
<dbReference type="SMART" id="SM00267">
    <property type="entry name" value="GGDEF"/>
    <property type="match status" value="1"/>
</dbReference>
<evidence type="ECO:0000256" key="7">
    <source>
        <dbReference type="ARBA" id="ARBA00022989"/>
    </source>
</evidence>
<keyword evidence="6 10" id="KW-0812">Transmembrane</keyword>
<dbReference type="CDD" id="cd01949">
    <property type="entry name" value="GGDEF"/>
    <property type="match status" value="1"/>
</dbReference>
<dbReference type="InterPro" id="IPR000160">
    <property type="entry name" value="GGDEF_dom"/>
</dbReference>
<feature type="domain" description="GGDEF" evidence="11">
    <location>
        <begin position="380"/>
        <end position="516"/>
    </location>
</feature>
<comment type="catalytic activity">
    <reaction evidence="9">
        <text>2 GTP = 3',3'-c-di-GMP + 2 diphosphate</text>
        <dbReference type="Rhea" id="RHEA:24898"/>
        <dbReference type="ChEBI" id="CHEBI:33019"/>
        <dbReference type="ChEBI" id="CHEBI:37565"/>
        <dbReference type="ChEBI" id="CHEBI:58805"/>
        <dbReference type="EC" id="2.7.7.65"/>
    </reaction>
</comment>
<evidence type="ECO:0000256" key="3">
    <source>
        <dbReference type="ARBA" id="ARBA00004651"/>
    </source>
</evidence>
<reference evidence="12 13" key="1">
    <citation type="submission" date="2020-04" db="EMBL/GenBank/DDBJ databases">
        <title>Molecular characterization of pseudomonads from Agaricus bisporus reveal novel blotch 2 pathogens in Western Europe.</title>
        <authorList>
            <person name="Taparia T."/>
            <person name="Krijger M."/>
            <person name="Haynes E."/>
            <person name="Elpinstone J.G."/>
            <person name="Noble R."/>
            <person name="Van Der Wolf J."/>
        </authorList>
    </citation>
    <scope>NUCLEOTIDE SEQUENCE [LARGE SCALE GENOMIC DNA]</scope>
    <source>
        <strain evidence="12 13">G9001</strain>
    </source>
</reference>
<dbReference type="Pfam" id="PF02743">
    <property type="entry name" value="dCache_1"/>
    <property type="match status" value="1"/>
</dbReference>
<evidence type="ECO:0000259" key="11">
    <source>
        <dbReference type="PROSITE" id="PS50887"/>
    </source>
</evidence>
<dbReference type="CDD" id="cd12914">
    <property type="entry name" value="PDC1_DGC_like"/>
    <property type="match status" value="1"/>
</dbReference>
<evidence type="ECO:0000256" key="1">
    <source>
        <dbReference type="ARBA" id="ARBA00001946"/>
    </source>
</evidence>
<dbReference type="InterPro" id="IPR029787">
    <property type="entry name" value="Nucleotide_cyclase"/>
</dbReference>
<keyword evidence="5" id="KW-1003">Cell membrane</keyword>
<protein>
    <recommendedName>
        <fullName evidence="4">diguanylate cyclase</fullName>
        <ecNumber evidence="4">2.7.7.65</ecNumber>
    </recommendedName>
</protein>
<feature type="transmembrane region" description="Helical" evidence="10">
    <location>
        <begin position="20"/>
        <end position="43"/>
    </location>
</feature>
<name>A0A7Y7WMA3_9PSED</name>
<dbReference type="InterPro" id="IPR033479">
    <property type="entry name" value="dCache_1"/>
</dbReference>